<dbReference type="AlphaFoldDB" id="A0A5C5UEU2"/>
<keyword evidence="1" id="KW-0175">Coiled coil</keyword>
<reference evidence="2 3" key="1">
    <citation type="submission" date="2019-08" db="EMBL/GenBank/DDBJ databases">
        <authorList>
            <person name="Lei W."/>
        </authorList>
    </citation>
    <scope>NUCLEOTIDE SEQUENCE [LARGE SCALE GENOMIC DNA]</scope>
    <source>
        <strain evidence="2 3">CCUG 58627</strain>
    </source>
</reference>
<protein>
    <submittedName>
        <fullName evidence="2">Uncharacterized protein</fullName>
    </submittedName>
</protein>
<dbReference type="EMBL" id="VOHM01000016">
    <property type="protein sequence ID" value="TWT24508.1"/>
    <property type="molecule type" value="Genomic_DNA"/>
</dbReference>
<evidence type="ECO:0000313" key="2">
    <source>
        <dbReference type="EMBL" id="TWT24508.1"/>
    </source>
</evidence>
<evidence type="ECO:0000313" key="3">
    <source>
        <dbReference type="Proteomes" id="UP000320791"/>
    </source>
</evidence>
<sequence>MKDEEQERIHAAGLDELERMLAEAEEELKAIRAEIALRRREQRHQQMQALPDDLSKLEGGWRNVFSVIRRIMNEG</sequence>
<dbReference type="RefSeq" id="WP_146324607.1">
    <property type="nucleotide sequence ID" value="NZ_BAABLR010000070.1"/>
</dbReference>
<accession>A0A5C5UEU2</accession>
<evidence type="ECO:0000256" key="1">
    <source>
        <dbReference type="SAM" id="Coils"/>
    </source>
</evidence>
<organism evidence="2 3">
    <name type="scientific">Corynebacterium canis</name>
    <dbReference type="NCBI Taxonomy" id="679663"/>
    <lineage>
        <taxon>Bacteria</taxon>
        <taxon>Bacillati</taxon>
        <taxon>Actinomycetota</taxon>
        <taxon>Actinomycetes</taxon>
        <taxon>Mycobacteriales</taxon>
        <taxon>Corynebacteriaceae</taxon>
        <taxon>Corynebacterium</taxon>
    </lineage>
</organism>
<name>A0A5C5UEU2_9CORY</name>
<dbReference type="Proteomes" id="UP000320791">
    <property type="component" value="Unassembled WGS sequence"/>
</dbReference>
<gene>
    <name evidence="2" type="ORF">FRX94_08020</name>
</gene>
<proteinExistence type="predicted"/>
<dbReference type="OrthoDB" id="4427242at2"/>
<feature type="coiled-coil region" evidence="1">
    <location>
        <begin position="7"/>
        <end position="41"/>
    </location>
</feature>
<comment type="caution">
    <text evidence="2">The sequence shown here is derived from an EMBL/GenBank/DDBJ whole genome shotgun (WGS) entry which is preliminary data.</text>
</comment>
<keyword evidence="3" id="KW-1185">Reference proteome</keyword>